<dbReference type="InParanoid" id="G7E0S8"/>
<proteinExistence type="predicted"/>
<dbReference type="GO" id="GO:0043625">
    <property type="term" value="C:delta DNA polymerase complex"/>
    <property type="evidence" value="ECO:0007669"/>
    <property type="project" value="TreeGrafter"/>
</dbReference>
<feature type="compositionally biased region" description="Basic and acidic residues" evidence="1">
    <location>
        <begin position="59"/>
        <end position="68"/>
    </location>
</feature>
<protein>
    <recommendedName>
        <fullName evidence="4">DNA polymerase delta subunit 4</fullName>
    </recommendedName>
</protein>
<sequence length="208" mass="22640">MVGKAKLRRTPSAENGQTTLKSAFKSSKATSKAPGKKVISSQTKQASTIKKAPLTPSRRTQDIEEARESVGVSPKKRSQLLSQSGRESASSVSKNSTITSVSGPVPVGPELNVNDSKYDAHFRVVKDEFLGGKKPIHGADQSKVEQILRCFDMTFDYGPSIGMTRLERWDRAEALGLQPPEEVKDILLTKQGIEKASLREVVFADILA</sequence>
<dbReference type="GO" id="GO:0003887">
    <property type="term" value="F:DNA-directed DNA polymerase activity"/>
    <property type="evidence" value="ECO:0007669"/>
    <property type="project" value="TreeGrafter"/>
</dbReference>
<organism evidence="2 3">
    <name type="scientific">Mixia osmundae (strain CBS 9802 / IAM 14324 / JCM 22182 / KY 12970)</name>
    <dbReference type="NCBI Taxonomy" id="764103"/>
    <lineage>
        <taxon>Eukaryota</taxon>
        <taxon>Fungi</taxon>
        <taxon>Dikarya</taxon>
        <taxon>Basidiomycota</taxon>
        <taxon>Pucciniomycotina</taxon>
        <taxon>Mixiomycetes</taxon>
        <taxon>Mixiales</taxon>
        <taxon>Mixiaceae</taxon>
        <taxon>Mixia</taxon>
    </lineage>
</organism>
<dbReference type="RefSeq" id="XP_014568055.1">
    <property type="nucleotide sequence ID" value="XM_014712569.1"/>
</dbReference>
<dbReference type="EMBL" id="BABT02000090">
    <property type="protein sequence ID" value="GAA96438.1"/>
    <property type="molecule type" value="Genomic_DNA"/>
</dbReference>
<feature type="region of interest" description="Disordered" evidence="1">
    <location>
        <begin position="1"/>
        <end position="109"/>
    </location>
</feature>
<dbReference type="HOGENOM" id="CLU_077732_1_1_1"/>
<evidence type="ECO:0000313" key="3">
    <source>
        <dbReference type="Proteomes" id="UP000009131"/>
    </source>
</evidence>
<dbReference type="eggNOG" id="ENOG502SC9I">
    <property type="taxonomic scope" value="Eukaryota"/>
</dbReference>
<dbReference type="GO" id="GO:0000731">
    <property type="term" value="P:DNA synthesis involved in DNA repair"/>
    <property type="evidence" value="ECO:0007669"/>
    <property type="project" value="InterPro"/>
</dbReference>
<reference evidence="2 3" key="1">
    <citation type="journal article" date="2011" name="J. Gen. Appl. Microbiol.">
        <title>Draft genome sequencing of the enigmatic basidiomycete Mixia osmundae.</title>
        <authorList>
            <person name="Nishida H."/>
            <person name="Nagatsuka Y."/>
            <person name="Sugiyama J."/>
        </authorList>
    </citation>
    <scope>NUCLEOTIDE SEQUENCE [LARGE SCALE GENOMIC DNA]</scope>
    <source>
        <strain evidence="3">CBS 9802 / IAM 14324 / JCM 22182 / KY 12970</strain>
    </source>
</reference>
<feature type="compositionally biased region" description="Low complexity" evidence="1">
    <location>
        <begin position="18"/>
        <end position="33"/>
    </location>
</feature>
<dbReference type="Pfam" id="PF04081">
    <property type="entry name" value="DNA_pol_delta_4"/>
    <property type="match status" value="1"/>
</dbReference>
<dbReference type="PANTHER" id="PTHR14303:SF0">
    <property type="entry name" value="DNA POLYMERASE DELTA SUBUNIT 4"/>
    <property type="match status" value="1"/>
</dbReference>
<feature type="compositionally biased region" description="Polar residues" evidence="1">
    <location>
        <begin position="39"/>
        <end position="48"/>
    </location>
</feature>
<dbReference type="AlphaFoldDB" id="G7E0S8"/>
<feature type="compositionally biased region" description="Polar residues" evidence="1">
    <location>
        <begin position="79"/>
        <end position="102"/>
    </location>
</feature>
<reference evidence="2 3" key="2">
    <citation type="journal article" date="2012" name="Open Biol.">
        <title>Characteristics of nucleosomes and linker DNA regions on the genome of the basidiomycete Mixia osmundae revealed by mono- and dinucleosome mapping.</title>
        <authorList>
            <person name="Nishida H."/>
            <person name="Kondo S."/>
            <person name="Matsumoto T."/>
            <person name="Suzuki Y."/>
            <person name="Yoshikawa H."/>
            <person name="Taylor T.D."/>
            <person name="Sugiyama J."/>
        </authorList>
    </citation>
    <scope>NUCLEOTIDE SEQUENCE [LARGE SCALE GENOMIC DNA]</scope>
    <source>
        <strain evidence="3">CBS 9802 / IAM 14324 / JCM 22182 / KY 12970</strain>
    </source>
</reference>
<dbReference type="GO" id="GO:0006261">
    <property type="term" value="P:DNA-templated DNA replication"/>
    <property type="evidence" value="ECO:0007669"/>
    <property type="project" value="TreeGrafter"/>
</dbReference>
<evidence type="ECO:0000313" key="2">
    <source>
        <dbReference type="EMBL" id="GAA96438.1"/>
    </source>
</evidence>
<accession>G7E0S8</accession>
<dbReference type="STRING" id="764103.G7E0S8"/>
<dbReference type="Proteomes" id="UP000009131">
    <property type="component" value="Unassembled WGS sequence"/>
</dbReference>
<keyword evidence="3" id="KW-1185">Reference proteome</keyword>
<dbReference type="InterPro" id="IPR007218">
    <property type="entry name" value="DNA_pol_delta_4"/>
</dbReference>
<evidence type="ECO:0000256" key="1">
    <source>
        <dbReference type="SAM" id="MobiDB-lite"/>
    </source>
</evidence>
<dbReference type="OrthoDB" id="337486at2759"/>
<evidence type="ECO:0008006" key="4">
    <source>
        <dbReference type="Google" id="ProtNLM"/>
    </source>
</evidence>
<gene>
    <name evidence="2" type="primary">Mo03105</name>
    <name evidence="2" type="ORF">E5Q_03105</name>
</gene>
<comment type="caution">
    <text evidence="2">The sequence shown here is derived from an EMBL/GenBank/DDBJ whole genome shotgun (WGS) entry which is preliminary data.</text>
</comment>
<dbReference type="PANTHER" id="PTHR14303">
    <property type="entry name" value="DNA POLYMERASE DELTA SUBUNIT 4"/>
    <property type="match status" value="1"/>
</dbReference>
<name>G7E0S8_MIXOS</name>
<dbReference type="OMA" id="DSKYDAH"/>